<dbReference type="PANTHER" id="PTHR47117">
    <property type="entry name" value="STAR-RELATED LIPID TRANSFER PROTEIN 9"/>
    <property type="match status" value="1"/>
</dbReference>
<feature type="domain" description="FHA" evidence="5">
    <location>
        <begin position="12"/>
        <end position="64"/>
    </location>
</feature>
<evidence type="ECO:0000256" key="2">
    <source>
        <dbReference type="ARBA" id="ARBA00022840"/>
    </source>
</evidence>
<keyword evidence="1" id="KW-0547">Nucleotide-binding</keyword>
<dbReference type="InterPro" id="IPR008984">
    <property type="entry name" value="SMAD_FHA_dom_sf"/>
</dbReference>
<dbReference type="Gene3D" id="2.60.200.20">
    <property type="match status" value="1"/>
</dbReference>
<dbReference type="SUPFAM" id="SSF49879">
    <property type="entry name" value="SMAD/FHA domain"/>
    <property type="match status" value="1"/>
</dbReference>
<name>A0A7I8VC56_9ANNE</name>
<organism evidence="6 7">
    <name type="scientific">Dimorphilus gyrociliatus</name>
    <dbReference type="NCBI Taxonomy" id="2664684"/>
    <lineage>
        <taxon>Eukaryota</taxon>
        <taxon>Metazoa</taxon>
        <taxon>Spiralia</taxon>
        <taxon>Lophotrochozoa</taxon>
        <taxon>Annelida</taxon>
        <taxon>Polychaeta</taxon>
        <taxon>Polychaeta incertae sedis</taxon>
        <taxon>Dinophilidae</taxon>
        <taxon>Dimorphilus</taxon>
    </lineage>
</organism>
<dbReference type="Proteomes" id="UP000549394">
    <property type="component" value="Unassembled WGS sequence"/>
</dbReference>
<keyword evidence="7" id="KW-1185">Reference proteome</keyword>
<dbReference type="AlphaFoldDB" id="A0A7I8VC56"/>
<evidence type="ECO:0000259" key="5">
    <source>
        <dbReference type="Pfam" id="PF00498"/>
    </source>
</evidence>
<evidence type="ECO:0000313" key="7">
    <source>
        <dbReference type="Proteomes" id="UP000549394"/>
    </source>
</evidence>
<sequence>MLRNFYIFYPTVLDGSDVLDEHCTIVNNDGVVALHPIGEASIFVNGRQCNDRVSLTQGDHIFLGSENLFRFNHPQEAARLREARRSVYGKDTQAGALSRCSSTGSIPTVNSSGIDVHSPVSSSPMSRG</sequence>
<keyword evidence="3" id="KW-0505">Motor protein</keyword>
<dbReference type="InterPro" id="IPR000253">
    <property type="entry name" value="FHA_dom"/>
</dbReference>
<keyword evidence="2" id="KW-0067">ATP-binding</keyword>
<gene>
    <name evidence="6" type="ORF">DGYR_LOCUS2661</name>
</gene>
<dbReference type="GO" id="GO:0005524">
    <property type="term" value="F:ATP binding"/>
    <property type="evidence" value="ECO:0007669"/>
    <property type="project" value="UniProtKB-KW"/>
</dbReference>
<dbReference type="EMBL" id="CAJFCJ010000004">
    <property type="protein sequence ID" value="CAD5113716.1"/>
    <property type="molecule type" value="Genomic_DNA"/>
</dbReference>
<evidence type="ECO:0000256" key="4">
    <source>
        <dbReference type="SAM" id="MobiDB-lite"/>
    </source>
</evidence>
<evidence type="ECO:0000256" key="3">
    <source>
        <dbReference type="ARBA" id="ARBA00023175"/>
    </source>
</evidence>
<reference evidence="6 7" key="1">
    <citation type="submission" date="2020-08" db="EMBL/GenBank/DDBJ databases">
        <authorList>
            <person name="Hejnol A."/>
        </authorList>
    </citation>
    <scope>NUCLEOTIDE SEQUENCE [LARGE SCALE GENOMIC DNA]</scope>
</reference>
<protein>
    <submittedName>
        <fullName evidence="6">DgyrCDS2880</fullName>
    </submittedName>
</protein>
<dbReference type="Pfam" id="PF00498">
    <property type="entry name" value="FHA"/>
    <property type="match status" value="1"/>
</dbReference>
<feature type="region of interest" description="Disordered" evidence="4">
    <location>
        <begin position="91"/>
        <end position="128"/>
    </location>
</feature>
<proteinExistence type="predicted"/>
<dbReference type="OrthoDB" id="6020705at2759"/>
<evidence type="ECO:0000313" key="6">
    <source>
        <dbReference type="EMBL" id="CAD5113716.1"/>
    </source>
</evidence>
<comment type="caution">
    <text evidence="6">The sequence shown here is derived from an EMBL/GenBank/DDBJ whole genome shotgun (WGS) entry which is preliminary data.</text>
</comment>
<evidence type="ECO:0000256" key="1">
    <source>
        <dbReference type="ARBA" id="ARBA00022741"/>
    </source>
</evidence>
<feature type="compositionally biased region" description="Polar residues" evidence="4">
    <location>
        <begin position="99"/>
        <end position="128"/>
    </location>
</feature>
<accession>A0A7I8VC56</accession>